<dbReference type="EMBL" id="CAMGYJ010000008">
    <property type="protein sequence ID" value="CAI0467423.1"/>
    <property type="molecule type" value="Genomic_DNA"/>
</dbReference>
<keyword evidence="3" id="KW-1185">Reference proteome</keyword>
<protein>
    <submittedName>
        <fullName evidence="2">Uncharacterized protein</fullName>
    </submittedName>
</protein>
<feature type="region of interest" description="Disordered" evidence="1">
    <location>
        <begin position="1"/>
        <end position="45"/>
    </location>
</feature>
<accession>A0AAV0PAV2</accession>
<name>A0AAV0PAV2_9ROSI</name>
<organism evidence="2 3">
    <name type="scientific">Linum tenue</name>
    <dbReference type="NCBI Taxonomy" id="586396"/>
    <lineage>
        <taxon>Eukaryota</taxon>
        <taxon>Viridiplantae</taxon>
        <taxon>Streptophyta</taxon>
        <taxon>Embryophyta</taxon>
        <taxon>Tracheophyta</taxon>
        <taxon>Spermatophyta</taxon>
        <taxon>Magnoliopsida</taxon>
        <taxon>eudicotyledons</taxon>
        <taxon>Gunneridae</taxon>
        <taxon>Pentapetalae</taxon>
        <taxon>rosids</taxon>
        <taxon>fabids</taxon>
        <taxon>Malpighiales</taxon>
        <taxon>Linaceae</taxon>
        <taxon>Linum</taxon>
    </lineage>
</organism>
<gene>
    <name evidence="2" type="ORF">LITE_LOCUS37430</name>
</gene>
<proteinExistence type="predicted"/>
<evidence type="ECO:0000256" key="1">
    <source>
        <dbReference type="SAM" id="MobiDB-lite"/>
    </source>
</evidence>
<dbReference type="Proteomes" id="UP001154282">
    <property type="component" value="Unassembled WGS sequence"/>
</dbReference>
<comment type="caution">
    <text evidence="2">The sequence shown here is derived from an EMBL/GenBank/DDBJ whole genome shotgun (WGS) entry which is preliminary data.</text>
</comment>
<sequence>MQRIHRRVYGGGRGQRGSRQRGVRHGVGVRPPDSGGRQVHQLRRPEAEQRPLLEARRVVLQLPRRSSGQPLPPRLQPHYSLPLLNFPLSPPLSFFFLLLLFHIDISIYLYVYLLITMIDSILCLM</sequence>
<dbReference type="AlphaFoldDB" id="A0AAV0PAV2"/>
<reference evidence="2" key="1">
    <citation type="submission" date="2022-08" db="EMBL/GenBank/DDBJ databases">
        <authorList>
            <person name="Gutierrez-Valencia J."/>
        </authorList>
    </citation>
    <scope>NUCLEOTIDE SEQUENCE</scope>
</reference>
<evidence type="ECO:0000313" key="3">
    <source>
        <dbReference type="Proteomes" id="UP001154282"/>
    </source>
</evidence>
<evidence type="ECO:0000313" key="2">
    <source>
        <dbReference type="EMBL" id="CAI0467423.1"/>
    </source>
</evidence>